<name>A0A8J2K9X2_9HEXA</name>
<sequence length="55" mass="6036">SAKDNETTCYPQTAALRSRDNLLSTKVVGTSAAGNANDLLFNVPRMYICIHSYKD</sequence>
<dbReference type="Proteomes" id="UP000708208">
    <property type="component" value="Unassembled WGS sequence"/>
</dbReference>
<reference evidence="1" key="1">
    <citation type="submission" date="2021-06" db="EMBL/GenBank/DDBJ databases">
        <authorList>
            <person name="Hodson N. C."/>
            <person name="Mongue J. A."/>
            <person name="Jaron S. K."/>
        </authorList>
    </citation>
    <scope>NUCLEOTIDE SEQUENCE</scope>
</reference>
<proteinExistence type="predicted"/>
<dbReference type="AlphaFoldDB" id="A0A8J2K9X2"/>
<evidence type="ECO:0000313" key="1">
    <source>
        <dbReference type="EMBL" id="CAG7723085.1"/>
    </source>
</evidence>
<protein>
    <submittedName>
        <fullName evidence="1">Uncharacterized protein</fullName>
    </submittedName>
</protein>
<gene>
    <name evidence="1" type="ORF">AFUS01_LOCUS12190</name>
</gene>
<comment type="caution">
    <text evidence="1">The sequence shown here is derived from an EMBL/GenBank/DDBJ whole genome shotgun (WGS) entry which is preliminary data.</text>
</comment>
<accession>A0A8J2K9X2</accession>
<feature type="non-terminal residue" evidence="1">
    <location>
        <position position="1"/>
    </location>
</feature>
<dbReference type="EMBL" id="CAJVCH010095493">
    <property type="protein sequence ID" value="CAG7723085.1"/>
    <property type="molecule type" value="Genomic_DNA"/>
</dbReference>
<evidence type="ECO:0000313" key="2">
    <source>
        <dbReference type="Proteomes" id="UP000708208"/>
    </source>
</evidence>
<keyword evidence="2" id="KW-1185">Reference proteome</keyword>
<organism evidence="1 2">
    <name type="scientific">Allacma fusca</name>
    <dbReference type="NCBI Taxonomy" id="39272"/>
    <lineage>
        <taxon>Eukaryota</taxon>
        <taxon>Metazoa</taxon>
        <taxon>Ecdysozoa</taxon>
        <taxon>Arthropoda</taxon>
        <taxon>Hexapoda</taxon>
        <taxon>Collembola</taxon>
        <taxon>Symphypleona</taxon>
        <taxon>Sminthuridae</taxon>
        <taxon>Allacma</taxon>
    </lineage>
</organism>